<evidence type="ECO:0000313" key="2">
    <source>
        <dbReference type="Proteomes" id="UP000198221"/>
    </source>
</evidence>
<evidence type="ECO:0000313" key="1">
    <source>
        <dbReference type="EMBL" id="SCG55409.1"/>
    </source>
</evidence>
<proteinExistence type="predicted"/>
<sequence>MRRMLDDGPAFDSFQDGRLTPDATSAGKAAPVRALARWALLVLTAAACLLALNPAPALAASAVTYFPTSGQLCADEPILAWELCPATVSVGHFTWYNRTTSIEGYLWNETGFGSGKAAVIFEAYAGSTKVNTFVTTKLPAGGVGSPGMYYAGSVGDTNRVGGINRIKTTVCFYWTSGDVSCGANHNEYRPF</sequence>
<reference evidence="2" key="1">
    <citation type="submission" date="2016-06" db="EMBL/GenBank/DDBJ databases">
        <authorList>
            <person name="Varghese N."/>
            <person name="Submissions Spin"/>
        </authorList>
    </citation>
    <scope>NUCLEOTIDE SEQUENCE [LARGE SCALE GENOMIC DNA]</scope>
    <source>
        <strain evidence="2">DSM 43819</strain>
    </source>
</reference>
<dbReference type="EMBL" id="LT607754">
    <property type="protein sequence ID" value="SCG55409.1"/>
    <property type="molecule type" value="Genomic_DNA"/>
</dbReference>
<organism evidence="1 2">
    <name type="scientific">Micromonospora inositola</name>
    <dbReference type="NCBI Taxonomy" id="47865"/>
    <lineage>
        <taxon>Bacteria</taxon>
        <taxon>Bacillati</taxon>
        <taxon>Actinomycetota</taxon>
        <taxon>Actinomycetes</taxon>
        <taxon>Micromonosporales</taxon>
        <taxon>Micromonosporaceae</taxon>
        <taxon>Micromonospora</taxon>
    </lineage>
</organism>
<dbReference type="Proteomes" id="UP000198221">
    <property type="component" value="Chromosome I"/>
</dbReference>
<accession>A0A1C5IBG4</accession>
<name>A0A1C5IBG4_9ACTN</name>
<gene>
    <name evidence="1" type="ORF">GA0070613_2540</name>
</gene>
<keyword evidence="2" id="KW-1185">Reference proteome</keyword>
<dbReference type="AlphaFoldDB" id="A0A1C5IBG4"/>
<protein>
    <submittedName>
        <fullName evidence="1">Uncharacterized protein</fullName>
    </submittedName>
</protein>